<comment type="caution">
    <text evidence="1">The sequence shown here is derived from an EMBL/GenBank/DDBJ whole genome shotgun (WGS) entry which is preliminary data.</text>
</comment>
<sequence length="24" mass="2797">RDLDLATADVVLLMDDLRELLQLR</sequence>
<evidence type="ECO:0000313" key="2">
    <source>
        <dbReference type="Proteomes" id="UP000319715"/>
    </source>
</evidence>
<proteinExistence type="predicted"/>
<accession>A0ABY2ZQ75</accession>
<protein>
    <submittedName>
        <fullName evidence="1">Phosphoglycolate phosphatase</fullName>
    </submittedName>
</protein>
<organism evidence="1 2">
    <name type="scientific">Pantoea dispersa</name>
    <dbReference type="NCBI Taxonomy" id="59814"/>
    <lineage>
        <taxon>Bacteria</taxon>
        <taxon>Pseudomonadati</taxon>
        <taxon>Pseudomonadota</taxon>
        <taxon>Gammaproteobacteria</taxon>
        <taxon>Enterobacterales</taxon>
        <taxon>Erwiniaceae</taxon>
        <taxon>Pantoea</taxon>
    </lineage>
</organism>
<gene>
    <name evidence="1" type="ORF">FK492_24745</name>
</gene>
<feature type="non-terminal residue" evidence="1">
    <location>
        <position position="1"/>
    </location>
</feature>
<name>A0ABY2ZQ75_9GAMM</name>
<dbReference type="Proteomes" id="UP000319715">
    <property type="component" value="Unassembled WGS sequence"/>
</dbReference>
<evidence type="ECO:0000313" key="1">
    <source>
        <dbReference type="EMBL" id="TQC54929.1"/>
    </source>
</evidence>
<keyword evidence="2" id="KW-1185">Reference proteome</keyword>
<reference evidence="1 2" key="1">
    <citation type="submission" date="2019-06" db="EMBL/GenBank/DDBJ databases">
        <title>Pantoea dispersa Assembly.</title>
        <authorList>
            <person name="Wang J."/>
        </authorList>
    </citation>
    <scope>NUCLEOTIDE SEQUENCE [LARGE SCALE GENOMIC DNA]</scope>
    <source>
        <strain evidence="2">bio</strain>
    </source>
</reference>
<dbReference type="EMBL" id="VICF01000293">
    <property type="protein sequence ID" value="TQC54929.1"/>
    <property type="molecule type" value="Genomic_DNA"/>
</dbReference>